<accession>A0AAD4V378</accession>
<evidence type="ECO:0000313" key="2">
    <source>
        <dbReference type="EMBL" id="KAI5316961.1"/>
    </source>
</evidence>
<gene>
    <name evidence="2" type="ORF">L3X38_036668</name>
</gene>
<comment type="caution">
    <text evidence="2">The sequence shown here is derived from an EMBL/GenBank/DDBJ whole genome shotgun (WGS) entry which is preliminary data.</text>
</comment>
<reference evidence="2 3" key="1">
    <citation type="journal article" date="2022" name="G3 (Bethesda)">
        <title>Whole-genome sequence and methylome profiling of the almond [Prunus dulcis (Mill.) D.A. Webb] cultivar 'Nonpareil'.</title>
        <authorList>
            <person name="D'Amico-Willman K.M."/>
            <person name="Ouma W.Z."/>
            <person name="Meulia T."/>
            <person name="Sideli G.M."/>
            <person name="Gradziel T.M."/>
            <person name="Fresnedo-Ramirez J."/>
        </authorList>
    </citation>
    <scope>NUCLEOTIDE SEQUENCE [LARGE SCALE GENOMIC DNA]</scope>
    <source>
        <strain evidence="2">Clone GOH B32 T37-40</strain>
    </source>
</reference>
<dbReference type="AlphaFoldDB" id="A0AAD4V378"/>
<organism evidence="2 3">
    <name type="scientific">Prunus dulcis</name>
    <name type="common">Almond</name>
    <name type="synonym">Amygdalus dulcis</name>
    <dbReference type="NCBI Taxonomy" id="3755"/>
    <lineage>
        <taxon>Eukaryota</taxon>
        <taxon>Viridiplantae</taxon>
        <taxon>Streptophyta</taxon>
        <taxon>Embryophyta</taxon>
        <taxon>Tracheophyta</taxon>
        <taxon>Spermatophyta</taxon>
        <taxon>Magnoliopsida</taxon>
        <taxon>eudicotyledons</taxon>
        <taxon>Gunneridae</taxon>
        <taxon>Pentapetalae</taxon>
        <taxon>rosids</taxon>
        <taxon>fabids</taxon>
        <taxon>Rosales</taxon>
        <taxon>Rosaceae</taxon>
        <taxon>Amygdaloideae</taxon>
        <taxon>Amygdaleae</taxon>
        <taxon>Prunus</taxon>
    </lineage>
</organism>
<sequence length="111" mass="12247">MALGGRWGSLEDEEAKTEVANGNAAKPSGVSAGEALETQSSIFKHKIQLYIHPQVRNKSESSQMQKQRALQAQNVVIEIKIMFPPTLQNIRAFPFNASFRDDDHPTHGCLG</sequence>
<proteinExistence type="predicted"/>
<keyword evidence="3" id="KW-1185">Reference proteome</keyword>
<evidence type="ECO:0000313" key="3">
    <source>
        <dbReference type="Proteomes" id="UP001054821"/>
    </source>
</evidence>
<protein>
    <submittedName>
        <fullName evidence="2">Uncharacterized protein</fullName>
    </submittedName>
</protein>
<feature type="region of interest" description="Disordered" evidence="1">
    <location>
        <begin position="1"/>
        <end position="34"/>
    </location>
</feature>
<evidence type="ECO:0000256" key="1">
    <source>
        <dbReference type="SAM" id="MobiDB-lite"/>
    </source>
</evidence>
<dbReference type="EMBL" id="JAJFAZ020000007">
    <property type="protein sequence ID" value="KAI5316961.1"/>
    <property type="molecule type" value="Genomic_DNA"/>
</dbReference>
<name>A0AAD4V378_PRUDU</name>
<dbReference type="Proteomes" id="UP001054821">
    <property type="component" value="Chromosome 7"/>
</dbReference>